<dbReference type="InterPro" id="IPR036390">
    <property type="entry name" value="WH_DNA-bd_sf"/>
</dbReference>
<dbReference type="PANTHER" id="PTHR24567">
    <property type="entry name" value="CRP FAMILY TRANSCRIPTIONAL REGULATORY PROTEIN"/>
    <property type="match status" value="1"/>
</dbReference>
<comment type="caution">
    <text evidence="7">The sequence shown here is derived from an EMBL/GenBank/DDBJ whole genome shotgun (WGS) entry which is preliminary data.</text>
</comment>
<evidence type="ECO:0000313" key="6">
    <source>
        <dbReference type="EMBL" id="OAJ55112.1"/>
    </source>
</evidence>
<dbReference type="GO" id="GO:0003700">
    <property type="term" value="F:DNA-binding transcription factor activity"/>
    <property type="evidence" value="ECO:0007669"/>
    <property type="project" value="TreeGrafter"/>
</dbReference>
<dbReference type="InterPro" id="IPR000595">
    <property type="entry name" value="cNMP-bd_dom"/>
</dbReference>
<dbReference type="Pfam" id="PF13545">
    <property type="entry name" value="HTH_Crp_2"/>
    <property type="match status" value="1"/>
</dbReference>
<evidence type="ECO:0000256" key="3">
    <source>
        <dbReference type="ARBA" id="ARBA00023163"/>
    </source>
</evidence>
<dbReference type="SMART" id="SM00419">
    <property type="entry name" value="HTH_CRP"/>
    <property type="match status" value="1"/>
</dbReference>
<evidence type="ECO:0000259" key="5">
    <source>
        <dbReference type="PROSITE" id="PS51063"/>
    </source>
</evidence>
<feature type="domain" description="Cyclic nucleotide-binding" evidence="4">
    <location>
        <begin position="6"/>
        <end position="116"/>
    </location>
</feature>
<dbReference type="SUPFAM" id="SSF46785">
    <property type="entry name" value="Winged helix' DNA-binding domain"/>
    <property type="match status" value="1"/>
</dbReference>
<organism evidence="7 9">
    <name type="scientific">Paraburkholderia ginsengiterrae</name>
    <dbReference type="NCBI Taxonomy" id="1462993"/>
    <lineage>
        <taxon>Bacteria</taxon>
        <taxon>Pseudomonadati</taxon>
        <taxon>Pseudomonadota</taxon>
        <taxon>Betaproteobacteria</taxon>
        <taxon>Burkholderiales</taxon>
        <taxon>Burkholderiaceae</taxon>
        <taxon>Paraburkholderia</taxon>
    </lineage>
</organism>
<dbReference type="InterPro" id="IPR018490">
    <property type="entry name" value="cNMP-bd_dom_sf"/>
</dbReference>
<evidence type="ECO:0000259" key="4">
    <source>
        <dbReference type="PROSITE" id="PS50042"/>
    </source>
</evidence>
<dbReference type="PANTHER" id="PTHR24567:SF74">
    <property type="entry name" value="HTH-TYPE TRANSCRIPTIONAL REGULATOR ARCR"/>
    <property type="match status" value="1"/>
</dbReference>
<evidence type="ECO:0000313" key="9">
    <source>
        <dbReference type="Proteomes" id="UP000078116"/>
    </source>
</evidence>
<reference evidence="8 9" key="1">
    <citation type="submission" date="2016-04" db="EMBL/GenBank/DDBJ databases">
        <title>Reclassification of Paraburkholderia panaciterrae (Farh et al. 2015) Dobritsa &amp; Samadpour 2016 as a later homotypic synonym of Paraburkholderia ginsengiterrae (Farh et al. 2015) Dobritsa &amp; Samadpour 2016.</title>
        <authorList>
            <person name="Dobritsa A.P."/>
            <person name="Kutumbaka K."/>
            <person name="Samadpour M."/>
        </authorList>
    </citation>
    <scope>NUCLEOTIDE SEQUENCE [LARGE SCALE GENOMIC DNA]</scope>
    <source>
        <strain evidence="7 9">DCY85</strain>
        <strain evidence="6 8">DCY85-1</strain>
    </source>
</reference>
<keyword evidence="8" id="KW-1185">Reference proteome</keyword>
<dbReference type="InterPro" id="IPR050397">
    <property type="entry name" value="Env_Response_Regulators"/>
</dbReference>
<dbReference type="PROSITE" id="PS51063">
    <property type="entry name" value="HTH_CRP_2"/>
    <property type="match status" value="1"/>
</dbReference>
<dbReference type="Proteomes" id="UP000077961">
    <property type="component" value="Unassembled WGS sequence"/>
</dbReference>
<evidence type="ECO:0000313" key="7">
    <source>
        <dbReference type="EMBL" id="OAJ61298.1"/>
    </source>
</evidence>
<dbReference type="PROSITE" id="PS50042">
    <property type="entry name" value="CNMP_BINDING_3"/>
    <property type="match status" value="1"/>
</dbReference>
<dbReference type="InterPro" id="IPR036388">
    <property type="entry name" value="WH-like_DNA-bd_sf"/>
</dbReference>
<dbReference type="GO" id="GO:0005829">
    <property type="term" value="C:cytosol"/>
    <property type="evidence" value="ECO:0007669"/>
    <property type="project" value="TreeGrafter"/>
</dbReference>
<dbReference type="AlphaFoldDB" id="A0A1A9N791"/>
<dbReference type="Pfam" id="PF00027">
    <property type="entry name" value="cNMP_binding"/>
    <property type="match status" value="1"/>
</dbReference>
<dbReference type="CDD" id="cd00038">
    <property type="entry name" value="CAP_ED"/>
    <property type="match status" value="1"/>
</dbReference>
<dbReference type="Proteomes" id="UP000078116">
    <property type="component" value="Unassembled WGS sequence"/>
</dbReference>
<name>A0A1A9N791_9BURK</name>
<keyword evidence="2" id="KW-0238">DNA-binding</keyword>
<evidence type="ECO:0000256" key="2">
    <source>
        <dbReference type="ARBA" id="ARBA00023125"/>
    </source>
</evidence>
<dbReference type="InterPro" id="IPR014710">
    <property type="entry name" value="RmlC-like_jellyroll"/>
</dbReference>
<accession>A0A1A9N791</accession>
<dbReference type="SMART" id="SM00100">
    <property type="entry name" value="cNMP"/>
    <property type="match status" value="1"/>
</dbReference>
<feature type="domain" description="HTH crp-type" evidence="5">
    <location>
        <begin position="139"/>
        <end position="211"/>
    </location>
</feature>
<dbReference type="EMBL" id="LXKA01000221">
    <property type="protein sequence ID" value="OAJ61298.1"/>
    <property type="molecule type" value="Genomic_DNA"/>
</dbReference>
<protein>
    <submittedName>
        <fullName evidence="7">Crp/Fnr family transcriptional regulator</fullName>
    </submittedName>
</protein>
<keyword evidence="3" id="KW-0804">Transcription</keyword>
<dbReference type="Gene3D" id="2.60.120.10">
    <property type="entry name" value="Jelly Rolls"/>
    <property type="match status" value="1"/>
</dbReference>
<gene>
    <name evidence="6" type="ORF">A6V36_09395</name>
    <name evidence="7" type="ORF">A6V37_03720</name>
</gene>
<dbReference type="GO" id="GO:0003677">
    <property type="term" value="F:DNA binding"/>
    <property type="evidence" value="ECO:0007669"/>
    <property type="project" value="UniProtKB-KW"/>
</dbReference>
<evidence type="ECO:0000313" key="8">
    <source>
        <dbReference type="Proteomes" id="UP000077961"/>
    </source>
</evidence>
<dbReference type="EMBL" id="LXJZ01000198">
    <property type="protein sequence ID" value="OAJ55112.1"/>
    <property type="molecule type" value="Genomic_DNA"/>
</dbReference>
<proteinExistence type="predicted"/>
<dbReference type="SUPFAM" id="SSF51206">
    <property type="entry name" value="cAMP-binding domain-like"/>
    <property type="match status" value="1"/>
</dbReference>
<evidence type="ECO:0000256" key="1">
    <source>
        <dbReference type="ARBA" id="ARBA00023015"/>
    </source>
</evidence>
<sequence length="220" mass="24896">MRTNQWFSALPAEEQEALIRRGELITLHPGEFLFHRGDAPVGFYGIKSGRFKAFTLREDGKEAILAVIEAGNWFGQTSLTSRQPRLRDVVALERSTVLVVKAASFEELMQSNAFVRAINELQSIHMNWLYRMVEDATLHSTRARIARRLLLLASGDVTFSPQCRQDVSLSQDTLAMMLGITRQTLSLELKAMAQEGAITLRYGRIEICSRDLLASFQDYQ</sequence>
<dbReference type="STRING" id="1462993.A6V36_09395"/>
<keyword evidence="1" id="KW-0805">Transcription regulation</keyword>
<dbReference type="Gene3D" id="1.10.10.10">
    <property type="entry name" value="Winged helix-like DNA-binding domain superfamily/Winged helix DNA-binding domain"/>
    <property type="match status" value="1"/>
</dbReference>
<dbReference type="InterPro" id="IPR012318">
    <property type="entry name" value="HTH_CRP"/>
</dbReference>